<feature type="compositionally biased region" description="Basic and acidic residues" evidence="4">
    <location>
        <begin position="82"/>
        <end position="96"/>
    </location>
</feature>
<dbReference type="InterPro" id="IPR040324">
    <property type="entry name" value="WDR44/Dgr2"/>
</dbReference>
<keyword evidence="1 3" id="KW-0853">WD repeat</keyword>
<dbReference type="PROSITE" id="PS50082">
    <property type="entry name" value="WD_REPEATS_2"/>
    <property type="match status" value="3"/>
</dbReference>
<dbReference type="OrthoDB" id="1932312at2759"/>
<feature type="compositionally biased region" description="Polar residues" evidence="4">
    <location>
        <begin position="63"/>
        <end position="72"/>
    </location>
</feature>
<dbReference type="InterPro" id="IPR036322">
    <property type="entry name" value="WD40_repeat_dom_sf"/>
</dbReference>
<dbReference type="InterPro" id="IPR015943">
    <property type="entry name" value="WD40/YVTN_repeat-like_dom_sf"/>
</dbReference>
<accession>A0A9N9C3N5</accession>
<evidence type="ECO:0000313" key="5">
    <source>
        <dbReference type="EMBL" id="CAG8588010.1"/>
    </source>
</evidence>
<feature type="compositionally biased region" description="Polar residues" evidence="4">
    <location>
        <begin position="102"/>
        <end position="119"/>
    </location>
</feature>
<sequence length="762" mass="84797">MSSDQSDAESASETFVDAEENLGEEVELKKSLRNSTATQSPSAGDSTGFLSTHLSDDVRQDLAPSSNTSNTVIPEISVTDMSENKDNEDVKPRGIVDVDLDSSVNGTNGTKLEKNTGNSEVDHDGIRAEVEDEPIDITVYVKDLDTGKKIPASDLEEEIRRSNGNIDPLSFTIMRRNNDFNDDMKSHSDEDERSNRNPKSLLKRLKKRSSRHEKKDMDEFDVTGNNAPVFSENFGGYGNAQPHYIKTRTRHKKDRDFDKLFLAQELNNPISNENGEANLGNNAIWIMKFSKDGKFLATGGQDTIVRVWAVISSDEEREHFLEGSGTSVYEGTSGAKLRAPVFRDKPLYEYCGHTADVLDLSWSKNNFLLSSSMDKTVRLWHITRKECLCCFQHADFVTAIAFHPKDDRFFLSGSLDCKLRLWNIPDKRVAHWNEVPDQNLITAVGFTLDGKMAVAGCFSGLCQFYETVGLKEFTGFSVRNTRGRNSSGKKITGIEAMPGTHPGLDKLLISSNDSRIRLYNMRDKSLEWKYKGIENTCSQIRATFSDDGRYIISGSEDRHIYIFKTDQSSTNSNNGAGGNSWLKKEKCSFESFEAHGATVTVAIFAPTRTKQLIGVCGDPIFANHDASVSPENRTYPDGNIIVSADCTGRIKIFRQDCAYYSSHDTDSRSIRSTRSFNSILGSNINNLFVKNKQPHNGGRPRRKSDASSMFSFTSSVLSADVSTNGNEDDAEEFQCECGSTEFKAFINKGKSKLVCANCHKIA</sequence>
<comment type="caution">
    <text evidence="5">The sequence shown here is derived from an EMBL/GenBank/DDBJ whole genome shotgun (WGS) entry which is preliminary data.</text>
</comment>
<dbReference type="PANTHER" id="PTHR14221">
    <property type="entry name" value="WD REPEAT DOMAIN 44"/>
    <property type="match status" value="1"/>
</dbReference>
<dbReference type="Gene3D" id="2.130.10.10">
    <property type="entry name" value="YVTN repeat-like/Quinoprotein amine dehydrogenase"/>
    <property type="match status" value="1"/>
</dbReference>
<feature type="compositionally biased region" description="Basic residues" evidence="4">
    <location>
        <begin position="201"/>
        <end position="212"/>
    </location>
</feature>
<reference evidence="5" key="1">
    <citation type="submission" date="2021-06" db="EMBL/GenBank/DDBJ databases">
        <authorList>
            <person name="Kallberg Y."/>
            <person name="Tangrot J."/>
            <person name="Rosling A."/>
        </authorList>
    </citation>
    <scope>NUCLEOTIDE SEQUENCE</scope>
    <source>
        <strain evidence="5">CL551</strain>
    </source>
</reference>
<protein>
    <submittedName>
        <fullName evidence="5">6417_t:CDS:1</fullName>
    </submittedName>
</protein>
<dbReference type="InterPro" id="IPR001680">
    <property type="entry name" value="WD40_rpt"/>
</dbReference>
<evidence type="ECO:0000256" key="1">
    <source>
        <dbReference type="ARBA" id="ARBA00022574"/>
    </source>
</evidence>
<feature type="compositionally biased region" description="Basic and acidic residues" evidence="4">
    <location>
        <begin position="178"/>
        <end position="195"/>
    </location>
</feature>
<evidence type="ECO:0000256" key="2">
    <source>
        <dbReference type="ARBA" id="ARBA00022737"/>
    </source>
</evidence>
<dbReference type="AlphaFoldDB" id="A0A9N9C3N5"/>
<dbReference type="EMBL" id="CAJVPV010005261">
    <property type="protein sequence ID" value="CAG8588010.1"/>
    <property type="molecule type" value="Genomic_DNA"/>
</dbReference>
<feature type="region of interest" description="Disordered" evidence="4">
    <location>
        <begin position="1"/>
        <end position="120"/>
    </location>
</feature>
<feature type="repeat" description="WD" evidence="3">
    <location>
        <begin position="350"/>
        <end position="382"/>
    </location>
</feature>
<dbReference type="Proteomes" id="UP000789342">
    <property type="component" value="Unassembled WGS sequence"/>
</dbReference>
<gene>
    <name evidence="5" type="ORF">AMORRO_LOCUS7219</name>
</gene>
<dbReference type="SMART" id="SM00320">
    <property type="entry name" value="WD40"/>
    <property type="match status" value="6"/>
</dbReference>
<dbReference type="Pfam" id="PF00400">
    <property type="entry name" value="WD40"/>
    <property type="match status" value="4"/>
</dbReference>
<name>A0A9N9C3N5_9GLOM</name>
<evidence type="ECO:0000313" key="6">
    <source>
        <dbReference type="Proteomes" id="UP000789342"/>
    </source>
</evidence>
<dbReference type="PANTHER" id="PTHR14221:SF0">
    <property type="entry name" value="WD REPEAT-CONTAINING PROTEIN 44"/>
    <property type="match status" value="1"/>
</dbReference>
<dbReference type="PROSITE" id="PS50294">
    <property type="entry name" value="WD_REPEATS_REGION"/>
    <property type="match status" value="2"/>
</dbReference>
<evidence type="ECO:0000256" key="4">
    <source>
        <dbReference type="SAM" id="MobiDB-lite"/>
    </source>
</evidence>
<dbReference type="SUPFAM" id="SSF50978">
    <property type="entry name" value="WD40 repeat-like"/>
    <property type="match status" value="1"/>
</dbReference>
<dbReference type="PRINTS" id="PR00320">
    <property type="entry name" value="GPROTEINBRPT"/>
</dbReference>
<feature type="compositionally biased region" description="Low complexity" evidence="4">
    <location>
        <begin position="1"/>
        <end position="13"/>
    </location>
</feature>
<feature type="compositionally biased region" description="Acidic residues" evidence="4">
    <location>
        <begin position="16"/>
        <end position="25"/>
    </location>
</feature>
<keyword evidence="6" id="KW-1185">Reference proteome</keyword>
<keyword evidence="2" id="KW-0677">Repeat</keyword>
<organism evidence="5 6">
    <name type="scientific">Acaulospora morrowiae</name>
    <dbReference type="NCBI Taxonomy" id="94023"/>
    <lineage>
        <taxon>Eukaryota</taxon>
        <taxon>Fungi</taxon>
        <taxon>Fungi incertae sedis</taxon>
        <taxon>Mucoromycota</taxon>
        <taxon>Glomeromycotina</taxon>
        <taxon>Glomeromycetes</taxon>
        <taxon>Diversisporales</taxon>
        <taxon>Acaulosporaceae</taxon>
        <taxon>Acaulospora</taxon>
    </lineage>
</organism>
<feature type="repeat" description="WD" evidence="3">
    <location>
        <begin position="287"/>
        <end position="318"/>
    </location>
</feature>
<feature type="repeat" description="WD" evidence="3">
    <location>
        <begin position="390"/>
        <end position="424"/>
    </location>
</feature>
<evidence type="ECO:0000256" key="3">
    <source>
        <dbReference type="PROSITE-ProRule" id="PRU00221"/>
    </source>
</evidence>
<dbReference type="InterPro" id="IPR020472">
    <property type="entry name" value="WD40_PAC1"/>
</dbReference>
<proteinExistence type="predicted"/>
<feature type="compositionally biased region" description="Polar residues" evidence="4">
    <location>
        <begin position="33"/>
        <end position="53"/>
    </location>
</feature>
<feature type="region of interest" description="Disordered" evidence="4">
    <location>
        <begin position="178"/>
        <end position="224"/>
    </location>
</feature>